<dbReference type="GO" id="GO:0000155">
    <property type="term" value="F:phosphorelay sensor kinase activity"/>
    <property type="evidence" value="ECO:0007669"/>
    <property type="project" value="InterPro"/>
</dbReference>
<dbReference type="PANTHER" id="PTHR34220">
    <property type="entry name" value="SENSOR HISTIDINE KINASE YPDA"/>
    <property type="match status" value="1"/>
</dbReference>
<dbReference type="PANTHER" id="PTHR34220:SF7">
    <property type="entry name" value="SENSOR HISTIDINE KINASE YPDA"/>
    <property type="match status" value="1"/>
</dbReference>
<evidence type="ECO:0000259" key="3">
    <source>
        <dbReference type="Pfam" id="PF06580"/>
    </source>
</evidence>
<gene>
    <name evidence="4" type="ORF">E5A74_13050</name>
</gene>
<feature type="transmembrane region" description="Helical" evidence="1">
    <location>
        <begin position="21"/>
        <end position="42"/>
    </location>
</feature>
<accession>A0A4S1WF10</accession>
<dbReference type="SUPFAM" id="SSF55874">
    <property type="entry name" value="ATPase domain of HSP90 chaperone/DNA topoisomerase II/histidine kinase"/>
    <property type="match status" value="1"/>
</dbReference>
<keyword evidence="5" id="KW-1185">Reference proteome</keyword>
<feature type="domain" description="Histidine kinase/HSP90-like ATPase" evidence="2">
    <location>
        <begin position="262"/>
        <end position="354"/>
    </location>
</feature>
<sequence>MFSRRLDILAPTPKAAAQLATVAWCMLVVITAPAFLFTGQVVGAEWFTVLWGAFGALLLTAPLYFLTRLSIGKPLWLALPWALAVLVVVAVGQSIVDFAGQFFVHYWATTRIPDLSAQSVFLVTVIYFLIDVCLVAMFLIAGAMGRIHIRERELAEAEVRRLDTELHMLRLQLNPHFLGNSLNVISSLILTGRAAEANRMTEGLADFLSATMEMGATQISLGDELETVESYLELESARFGARLTVEIHAEPAHRALIVPSFVLQPLVENAIKHGVEASAGPSIVRIDARTEGGALLLSVENRGGTGAAEPMRRPGHGIGLANTRARLALLFGDQGTLETGPIENGYRATIRLPAHAAGARLSDAA</sequence>
<organism evidence="4 5">
    <name type="scientific">Sphingomonas naasensis</name>
    <dbReference type="NCBI Taxonomy" id="1344951"/>
    <lineage>
        <taxon>Bacteria</taxon>
        <taxon>Pseudomonadati</taxon>
        <taxon>Pseudomonadota</taxon>
        <taxon>Alphaproteobacteria</taxon>
        <taxon>Sphingomonadales</taxon>
        <taxon>Sphingomonadaceae</taxon>
        <taxon>Sphingomonas</taxon>
    </lineage>
</organism>
<evidence type="ECO:0000259" key="2">
    <source>
        <dbReference type="Pfam" id="PF02518"/>
    </source>
</evidence>
<reference evidence="4 5" key="1">
    <citation type="submission" date="2019-04" db="EMBL/GenBank/DDBJ databases">
        <title>Sphingomonas psychrotolerans sp. nov., isolated from soil in the Tianshan Mountains, Xinjiang, China.</title>
        <authorList>
            <person name="Luo Y."/>
            <person name="Sheng H."/>
        </authorList>
    </citation>
    <scope>NUCLEOTIDE SEQUENCE [LARGE SCALE GENOMIC DNA]</scope>
    <source>
        <strain evidence="4 5">KIS18-15</strain>
    </source>
</reference>
<evidence type="ECO:0000313" key="5">
    <source>
        <dbReference type="Proteomes" id="UP000309848"/>
    </source>
</evidence>
<keyword evidence="1" id="KW-0472">Membrane</keyword>
<dbReference type="Pfam" id="PF02518">
    <property type="entry name" value="HATPase_c"/>
    <property type="match status" value="1"/>
</dbReference>
<dbReference type="InterPro" id="IPR010559">
    <property type="entry name" value="Sig_transdc_His_kin_internal"/>
</dbReference>
<keyword evidence="1" id="KW-0812">Transmembrane</keyword>
<dbReference type="InterPro" id="IPR003594">
    <property type="entry name" value="HATPase_dom"/>
</dbReference>
<comment type="caution">
    <text evidence="4">The sequence shown here is derived from an EMBL/GenBank/DDBJ whole genome shotgun (WGS) entry which is preliminary data.</text>
</comment>
<dbReference type="InterPro" id="IPR036890">
    <property type="entry name" value="HATPase_C_sf"/>
</dbReference>
<dbReference type="Gene3D" id="3.30.565.10">
    <property type="entry name" value="Histidine kinase-like ATPase, C-terminal domain"/>
    <property type="match status" value="1"/>
</dbReference>
<evidence type="ECO:0000313" key="4">
    <source>
        <dbReference type="EMBL" id="TGX41539.1"/>
    </source>
</evidence>
<evidence type="ECO:0000256" key="1">
    <source>
        <dbReference type="SAM" id="Phobius"/>
    </source>
</evidence>
<proteinExistence type="predicted"/>
<dbReference type="GO" id="GO:0016020">
    <property type="term" value="C:membrane"/>
    <property type="evidence" value="ECO:0007669"/>
    <property type="project" value="InterPro"/>
</dbReference>
<dbReference type="OrthoDB" id="2514702at2"/>
<feature type="transmembrane region" description="Helical" evidence="1">
    <location>
        <begin position="78"/>
        <end position="108"/>
    </location>
</feature>
<dbReference type="Proteomes" id="UP000309848">
    <property type="component" value="Unassembled WGS sequence"/>
</dbReference>
<dbReference type="RefSeq" id="WP_135985612.1">
    <property type="nucleotide sequence ID" value="NZ_JAASQM010000003.1"/>
</dbReference>
<feature type="transmembrane region" description="Helical" evidence="1">
    <location>
        <begin position="48"/>
        <end position="66"/>
    </location>
</feature>
<dbReference type="EMBL" id="SRXU01000005">
    <property type="protein sequence ID" value="TGX41539.1"/>
    <property type="molecule type" value="Genomic_DNA"/>
</dbReference>
<name>A0A4S1WF10_9SPHN</name>
<dbReference type="AlphaFoldDB" id="A0A4S1WF10"/>
<dbReference type="Pfam" id="PF06580">
    <property type="entry name" value="His_kinase"/>
    <property type="match status" value="1"/>
</dbReference>
<protein>
    <submittedName>
        <fullName evidence="4">Uncharacterized protein</fullName>
    </submittedName>
</protein>
<feature type="domain" description="Signal transduction histidine kinase internal region" evidence="3">
    <location>
        <begin position="165"/>
        <end position="243"/>
    </location>
</feature>
<dbReference type="InterPro" id="IPR050640">
    <property type="entry name" value="Bact_2-comp_sensor_kinase"/>
</dbReference>
<keyword evidence="1" id="KW-1133">Transmembrane helix</keyword>
<feature type="transmembrane region" description="Helical" evidence="1">
    <location>
        <begin position="120"/>
        <end position="144"/>
    </location>
</feature>